<organism evidence="1 2">
    <name type="scientific">Stenotrophomonas terrae</name>
    <dbReference type="NCBI Taxonomy" id="405446"/>
    <lineage>
        <taxon>Bacteria</taxon>
        <taxon>Pseudomonadati</taxon>
        <taxon>Pseudomonadota</taxon>
        <taxon>Gammaproteobacteria</taxon>
        <taxon>Lysobacterales</taxon>
        <taxon>Lysobacteraceae</taxon>
        <taxon>Stenotrophomonas</taxon>
    </lineage>
</organism>
<accession>A0A0R0CLQ0</accession>
<name>A0A0R0CLQ0_9GAMM</name>
<keyword evidence="2" id="KW-1185">Reference proteome</keyword>
<dbReference type="InterPro" id="IPR019587">
    <property type="entry name" value="Polyketide_cyclase/dehydratase"/>
</dbReference>
<dbReference type="OrthoDB" id="6024794at2"/>
<evidence type="ECO:0000313" key="2">
    <source>
        <dbReference type="Proteomes" id="UP000051863"/>
    </source>
</evidence>
<dbReference type="RefSeq" id="WP_161809661.1">
    <property type="nucleotide sequence ID" value="NZ_LDJJ01000051.1"/>
</dbReference>
<gene>
    <name evidence="1" type="ORF">ABB27_14520</name>
</gene>
<dbReference type="PATRIC" id="fig|405446.3.peg.2650"/>
<comment type="caution">
    <text evidence="1">The sequence shown here is derived from an EMBL/GenBank/DDBJ whole genome shotgun (WGS) entry which is preliminary data.</text>
</comment>
<proteinExistence type="predicted"/>
<sequence length="134" mass="14681">MATIWWEQAVAVPAAVAWAALRRVDRAQVLFSPVLVDGCMHGDIRELVFANGLQVKERIVSVDEQKRRVAYSAQGAPFEHHSASMQVVEDTRGGCRLIWVSDFLPDTLEEAVRPLVIEGAAAFAANLEAGHSLD</sequence>
<dbReference type="Gene3D" id="3.30.530.20">
    <property type="match status" value="1"/>
</dbReference>
<evidence type="ECO:0000313" key="1">
    <source>
        <dbReference type="EMBL" id="KRG65784.1"/>
    </source>
</evidence>
<evidence type="ECO:0008006" key="3">
    <source>
        <dbReference type="Google" id="ProtNLM"/>
    </source>
</evidence>
<dbReference type="SUPFAM" id="SSF55961">
    <property type="entry name" value="Bet v1-like"/>
    <property type="match status" value="1"/>
</dbReference>
<protein>
    <recommendedName>
        <fullName evidence="3">Polyketide cyclase</fullName>
    </recommendedName>
</protein>
<reference evidence="1 2" key="1">
    <citation type="submission" date="2015-05" db="EMBL/GenBank/DDBJ databases">
        <title>Genome sequencing and analysis of members of genus Stenotrophomonas.</title>
        <authorList>
            <person name="Patil P.P."/>
            <person name="Midha S."/>
            <person name="Patil P.B."/>
        </authorList>
    </citation>
    <scope>NUCLEOTIDE SEQUENCE [LARGE SCALE GENOMIC DNA]</scope>
    <source>
        <strain evidence="1 2">DSM 18941</strain>
    </source>
</reference>
<dbReference type="Proteomes" id="UP000051863">
    <property type="component" value="Unassembled WGS sequence"/>
</dbReference>
<dbReference type="AlphaFoldDB" id="A0A0R0CLQ0"/>
<dbReference type="CDD" id="cd07821">
    <property type="entry name" value="PYR_PYL_RCAR_like"/>
    <property type="match status" value="1"/>
</dbReference>
<dbReference type="EMBL" id="LDJJ01000051">
    <property type="protein sequence ID" value="KRG65784.1"/>
    <property type="molecule type" value="Genomic_DNA"/>
</dbReference>
<dbReference type="InterPro" id="IPR023393">
    <property type="entry name" value="START-like_dom_sf"/>
</dbReference>
<dbReference type="Pfam" id="PF10604">
    <property type="entry name" value="Polyketide_cyc2"/>
    <property type="match status" value="1"/>
</dbReference>